<dbReference type="InterPro" id="IPR029039">
    <property type="entry name" value="Flavoprotein-like_sf"/>
</dbReference>
<name>A0A921HNJ3_9FIRM</name>
<gene>
    <name evidence="8" type="ORF">K8V65_08890</name>
</gene>
<feature type="domain" description="4Fe-4S ferredoxin-type" evidence="7">
    <location>
        <begin position="175"/>
        <end position="204"/>
    </location>
</feature>
<evidence type="ECO:0000259" key="7">
    <source>
        <dbReference type="PROSITE" id="PS51379"/>
    </source>
</evidence>
<dbReference type="SUPFAM" id="SSF52218">
    <property type="entry name" value="Flavoproteins"/>
    <property type="match status" value="1"/>
</dbReference>
<dbReference type="AlphaFoldDB" id="A0A921HNJ3"/>
<dbReference type="InterPro" id="IPR017896">
    <property type="entry name" value="4Fe4S_Fe-S-bd"/>
</dbReference>
<dbReference type="GO" id="GO:0051539">
    <property type="term" value="F:4 iron, 4 sulfur cluster binding"/>
    <property type="evidence" value="ECO:0007669"/>
    <property type="project" value="UniProtKB-KW"/>
</dbReference>
<evidence type="ECO:0000256" key="1">
    <source>
        <dbReference type="ARBA" id="ARBA00001966"/>
    </source>
</evidence>
<evidence type="ECO:0000256" key="5">
    <source>
        <dbReference type="ARBA" id="ARBA00023004"/>
    </source>
</evidence>
<keyword evidence="5" id="KW-0408">Iron</keyword>
<accession>A0A921HNJ3</accession>
<dbReference type="PANTHER" id="PTHR24960:SF79">
    <property type="entry name" value="PHOTOSYSTEM I IRON-SULFUR CENTER"/>
    <property type="match status" value="1"/>
</dbReference>
<dbReference type="Pfam" id="PF12800">
    <property type="entry name" value="Fer4_4"/>
    <property type="match status" value="1"/>
</dbReference>
<keyword evidence="3" id="KW-0004">4Fe-4S</keyword>
<dbReference type="SUPFAM" id="SSF54862">
    <property type="entry name" value="4Fe-4S ferredoxins"/>
    <property type="match status" value="1"/>
</dbReference>
<evidence type="ECO:0000313" key="8">
    <source>
        <dbReference type="EMBL" id="HJF85762.1"/>
    </source>
</evidence>
<evidence type="ECO:0000256" key="3">
    <source>
        <dbReference type="ARBA" id="ARBA00022485"/>
    </source>
</evidence>
<comment type="function">
    <text evidence="2">Ferredoxins are iron-sulfur proteins that transfer electrons in a wide variety of metabolic reactions.</text>
</comment>
<dbReference type="Gene3D" id="3.40.50.360">
    <property type="match status" value="1"/>
</dbReference>
<protein>
    <submittedName>
        <fullName evidence="8">EFR1 family ferrodoxin</fullName>
    </submittedName>
</protein>
<keyword evidence="6" id="KW-0411">Iron-sulfur</keyword>
<dbReference type="InterPro" id="IPR017900">
    <property type="entry name" value="4Fe4S_Fe_S_CS"/>
</dbReference>
<evidence type="ECO:0000256" key="2">
    <source>
        <dbReference type="ARBA" id="ARBA00003532"/>
    </source>
</evidence>
<dbReference type="GO" id="GO:0046872">
    <property type="term" value="F:metal ion binding"/>
    <property type="evidence" value="ECO:0007669"/>
    <property type="project" value="UniProtKB-KW"/>
</dbReference>
<comment type="cofactor">
    <cofactor evidence="1">
        <name>[4Fe-4S] cluster</name>
        <dbReference type="ChEBI" id="CHEBI:49883"/>
    </cofactor>
</comment>
<dbReference type="EMBL" id="DYVR01000248">
    <property type="protein sequence ID" value="HJF85762.1"/>
    <property type="molecule type" value="Genomic_DNA"/>
</dbReference>
<dbReference type="Proteomes" id="UP000780768">
    <property type="component" value="Unassembled WGS sequence"/>
</dbReference>
<dbReference type="Pfam" id="PF00037">
    <property type="entry name" value="Fer4"/>
    <property type="match status" value="1"/>
</dbReference>
<dbReference type="Gene3D" id="3.30.70.20">
    <property type="match status" value="1"/>
</dbReference>
<sequence length="254" mass="27692">MKLYNLFFSPTDSTRDVLDFLSIKMQTAAEDVDLTLYQSKDLKMTFAPDDVVLIGVPSYAGRVPQIFAQRFAENIKGSETKAVLIVTFGNRAYEDTLIELKDLAENSGFQVIAAAAVVTQHSIVPQFGAGRPDGQDKEELKNFAAQVKNKLASQNTAAITVSGNRPYKQAMASAMAPVLAEDKCIGCGTCVIACPTGAIDKSSFECEKAKCISCLRCIKVCPMNCRYVPEEILAKLKAHLAPLCASRKDNEFFI</sequence>
<reference evidence="8" key="1">
    <citation type="journal article" date="2021" name="PeerJ">
        <title>Extensive microbial diversity within the chicken gut microbiome revealed by metagenomics and culture.</title>
        <authorList>
            <person name="Gilroy R."/>
            <person name="Ravi A."/>
            <person name="Getino M."/>
            <person name="Pursley I."/>
            <person name="Horton D.L."/>
            <person name="Alikhan N.F."/>
            <person name="Baker D."/>
            <person name="Gharbi K."/>
            <person name="Hall N."/>
            <person name="Watson M."/>
            <person name="Adriaenssens E.M."/>
            <person name="Foster-Nyarko E."/>
            <person name="Jarju S."/>
            <person name="Secka A."/>
            <person name="Antonio M."/>
            <person name="Oren A."/>
            <person name="Chaudhuri R.R."/>
            <person name="La Ragione R."/>
            <person name="Hildebrand F."/>
            <person name="Pallen M.J."/>
        </authorList>
    </citation>
    <scope>NUCLEOTIDE SEQUENCE</scope>
    <source>
        <strain evidence="8">7318</strain>
    </source>
</reference>
<keyword evidence="4" id="KW-0479">Metal-binding</keyword>
<comment type="caution">
    <text evidence="8">The sequence shown here is derived from an EMBL/GenBank/DDBJ whole genome shotgun (WGS) entry which is preliminary data.</text>
</comment>
<dbReference type="PROSITE" id="PS51379">
    <property type="entry name" value="4FE4S_FER_2"/>
    <property type="match status" value="2"/>
</dbReference>
<evidence type="ECO:0000313" key="9">
    <source>
        <dbReference type="Proteomes" id="UP000780768"/>
    </source>
</evidence>
<proteinExistence type="predicted"/>
<dbReference type="NCBIfam" id="NF038196">
    <property type="entry name" value="ferrodoxin_EFR1"/>
    <property type="match status" value="1"/>
</dbReference>
<feature type="domain" description="4Fe-4S ferredoxin-type" evidence="7">
    <location>
        <begin position="207"/>
        <end position="231"/>
    </location>
</feature>
<dbReference type="PROSITE" id="PS00198">
    <property type="entry name" value="4FE4S_FER_1"/>
    <property type="match status" value="2"/>
</dbReference>
<reference evidence="8" key="2">
    <citation type="submission" date="2021-09" db="EMBL/GenBank/DDBJ databases">
        <authorList>
            <person name="Gilroy R."/>
        </authorList>
    </citation>
    <scope>NUCLEOTIDE SEQUENCE</scope>
    <source>
        <strain evidence="8">7318</strain>
    </source>
</reference>
<evidence type="ECO:0000256" key="6">
    <source>
        <dbReference type="ARBA" id="ARBA00023014"/>
    </source>
</evidence>
<dbReference type="InterPro" id="IPR047964">
    <property type="entry name" value="EFR1-like"/>
</dbReference>
<organism evidence="8 9">
    <name type="scientific">Megamonas hypermegale</name>
    <dbReference type="NCBI Taxonomy" id="158847"/>
    <lineage>
        <taxon>Bacteria</taxon>
        <taxon>Bacillati</taxon>
        <taxon>Bacillota</taxon>
        <taxon>Negativicutes</taxon>
        <taxon>Selenomonadales</taxon>
        <taxon>Selenomonadaceae</taxon>
        <taxon>Megamonas</taxon>
    </lineage>
</organism>
<dbReference type="PANTHER" id="PTHR24960">
    <property type="entry name" value="PHOTOSYSTEM I IRON-SULFUR CENTER-RELATED"/>
    <property type="match status" value="1"/>
</dbReference>
<dbReference type="InterPro" id="IPR050157">
    <property type="entry name" value="PSI_iron-sulfur_center"/>
</dbReference>
<evidence type="ECO:0000256" key="4">
    <source>
        <dbReference type="ARBA" id="ARBA00022723"/>
    </source>
</evidence>